<feature type="compositionally biased region" description="Gly residues" evidence="8">
    <location>
        <begin position="204"/>
        <end position="215"/>
    </location>
</feature>
<dbReference type="SUPFAM" id="SSF74924">
    <property type="entry name" value="Cap-Gly domain"/>
    <property type="match status" value="2"/>
</dbReference>
<feature type="compositionally biased region" description="Polar residues" evidence="8">
    <location>
        <begin position="362"/>
        <end position="380"/>
    </location>
</feature>
<dbReference type="GO" id="GO:0031122">
    <property type="term" value="P:cytoplasmic microtubule organization"/>
    <property type="evidence" value="ECO:0007669"/>
    <property type="project" value="TreeGrafter"/>
</dbReference>
<dbReference type="Pfam" id="PF01302">
    <property type="entry name" value="CAP_GLY"/>
    <property type="match status" value="2"/>
</dbReference>
<comment type="subcellular location">
    <subcellularLocation>
        <location evidence="1">Cytoplasm</location>
        <location evidence="1">Cytoskeleton</location>
    </subcellularLocation>
</comment>
<keyword evidence="11" id="KW-1185">Reference proteome</keyword>
<dbReference type="Pfam" id="PF16641">
    <property type="entry name" value="CLIP1_ZNF"/>
    <property type="match status" value="2"/>
</dbReference>
<feature type="region of interest" description="Disordered" evidence="8">
    <location>
        <begin position="826"/>
        <end position="870"/>
    </location>
</feature>
<dbReference type="Gene3D" id="1.10.287.1490">
    <property type="match status" value="2"/>
</dbReference>
<reference evidence="10 11" key="1">
    <citation type="submission" date="2019-01" db="EMBL/GenBank/DDBJ databases">
        <title>A draft genome assembly of the solar-powered sea slug Elysia chlorotica.</title>
        <authorList>
            <person name="Cai H."/>
            <person name="Li Q."/>
            <person name="Fang X."/>
            <person name="Li J."/>
            <person name="Curtis N.E."/>
            <person name="Altenburger A."/>
            <person name="Shibata T."/>
            <person name="Feng M."/>
            <person name="Maeda T."/>
            <person name="Schwartz J.A."/>
            <person name="Shigenobu S."/>
            <person name="Lundholm N."/>
            <person name="Nishiyama T."/>
            <person name="Yang H."/>
            <person name="Hasebe M."/>
            <person name="Li S."/>
            <person name="Pierce S.K."/>
            <person name="Wang J."/>
        </authorList>
    </citation>
    <scope>NUCLEOTIDE SEQUENCE [LARGE SCALE GENOMIC DNA]</scope>
    <source>
        <strain evidence="10">EC2010</strain>
        <tissue evidence="10">Whole organism of an adult</tissue>
    </source>
</reference>
<dbReference type="SMART" id="SM01052">
    <property type="entry name" value="CAP_GLY"/>
    <property type="match status" value="2"/>
</dbReference>
<organism evidence="10 11">
    <name type="scientific">Elysia chlorotica</name>
    <name type="common">Eastern emerald elysia</name>
    <name type="synonym">Sea slug</name>
    <dbReference type="NCBI Taxonomy" id="188477"/>
    <lineage>
        <taxon>Eukaryota</taxon>
        <taxon>Metazoa</taxon>
        <taxon>Spiralia</taxon>
        <taxon>Lophotrochozoa</taxon>
        <taxon>Mollusca</taxon>
        <taxon>Gastropoda</taxon>
        <taxon>Heterobranchia</taxon>
        <taxon>Euthyneura</taxon>
        <taxon>Panpulmonata</taxon>
        <taxon>Sacoglossa</taxon>
        <taxon>Placobranchoidea</taxon>
        <taxon>Plakobranchidae</taxon>
        <taxon>Elysia</taxon>
    </lineage>
</organism>
<dbReference type="OrthoDB" id="2130750at2759"/>
<feature type="compositionally biased region" description="Basic and acidic residues" evidence="8">
    <location>
        <begin position="836"/>
        <end position="852"/>
    </location>
</feature>
<feature type="domain" description="CAP-Gly" evidence="9">
    <location>
        <begin position="128"/>
        <end position="170"/>
    </location>
</feature>
<dbReference type="Gene3D" id="2.30.30.190">
    <property type="entry name" value="CAP Gly-rich-like domain"/>
    <property type="match status" value="2"/>
</dbReference>
<dbReference type="GO" id="GO:0005938">
    <property type="term" value="C:cell cortex"/>
    <property type="evidence" value="ECO:0007669"/>
    <property type="project" value="TreeGrafter"/>
</dbReference>
<dbReference type="InterPro" id="IPR036859">
    <property type="entry name" value="CAP-Gly_dom_sf"/>
</dbReference>
<dbReference type="EMBL" id="RQTK01000288">
    <property type="protein sequence ID" value="RUS82406.1"/>
    <property type="molecule type" value="Genomic_DNA"/>
</dbReference>
<dbReference type="GO" id="GO:0051010">
    <property type="term" value="F:microtubule plus-end binding"/>
    <property type="evidence" value="ECO:0007669"/>
    <property type="project" value="TreeGrafter"/>
</dbReference>
<feature type="compositionally biased region" description="Low complexity" evidence="8">
    <location>
        <begin position="51"/>
        <end position="62"/>
    </location>
</feature>
<feature type="region of interest" description="Disordered" evidence="8">
    <location>
        <begin position="1"/>
        <end position="104"/>
    </location>
</feature>
<evidence type="ECO:0000256" key="7">
    <source>
        <dbReference type="SAM" id="Coils"/>
    </source>
</evidence>
<evidence type="ECO:0000256" key="1">
    <source>
        <dbReference type="ARBA" id="ARBA00004245"/>
    </source>
</evidence>
<feature type="compositionally biased region" description="Low complexity" evidence="8">
    <location>
        <begin position="388"/>
        <end position="404"/>
    </location>
</feature>
<protein>
    <recommendedName>
        <fullName evidence="9">CAP-Gly domain-containing protein</fullName>
    </recommendedName>
</protein>
<sequence>MSLPRPSGIKPPSSNANTASRIGRPSGLPTARSQTPVGGASSNTNPGATPARALSALAKSARGVGLPPQSADRYAQKAIHALGSGPQPPSEDGSASVSSQGAGPVDDFKIGDRIWVSGTKPGVIAFLGETQFAPGEWAGVVLDEPIGKNDGSVMGVRYFQCEAKRGVFSRVNKLSHTCQSPSRPVSQASSETPSFATPARTPSTGGGGGGAGGMGEPRLSLAPATNGTSSSGQSFPVPARPSSRLGMSASKKLSTSSSSLHKAPPASAPAHSASTGVTAMKLPGTMPGGVKAGDRVLVSGSKPGVLRYIGETDFAKGVWAGVELDEPYGKNDGAVAGKRYFDCKPMHGLFAPVHKISRAGGSATSTPSPHSRPLMTTSLRSTRERSGSQESVSSISSTASSVSRPRVRLGVTSLANQASKTGQRPSTLNLTATTAALQKALKEKEEHIEQLLRERDLERSEVARAAAHVDEAEGKMSNMKTEQDRLRMDAEDQISKYRDTISELENEKTELKAFLEEEKRKVEDLQFQLEEEALKDESDGKSSAASELQLKELERQAKKEKDRADALEKDLLELKSKVESQQKAISEADSSQTVYLDQIEDLTYKLTQAEAKLKDHEASRLEDGAKTSQVSIELSEKTSRVRELEDELAQHKRDLAGMAQELTDLRDELNSSNNKRTKQEDQIQELTNKLKQVEDEHKTMLDELRNANSNSADLQRQLSASKAKADELATDRATLEEQISELMRNSGDSSSQLAALNTQISDKNRKLEDLQNDLSSYSLSLARAEEACQGLREEKDRVIRELTESHETTVTRLQDELKELTTTVEKSKAKVNQLTESHEAEKKEAQERREAELQELQQQLTEQQDKTTAHKQLLDKITAEKDALEHEKGQMEKRLKRAEEEMSATSQELIAARVEVAGLKERADEAQGGNTQLQDRLEKLTLELEYATKLKEEVERGTEEEKALRTAVSEERDSLQSEVLALKLDTQKKDIRLEELQKELEKFQTESTKQKEELMLKSQTEAEMLTQELESLRTSLKESQEEAESREFQMAELQAQVEQSKALEEERDLLGKEKAELLGEKESLEAKCRDFMKEVEKQSQKADSLDSELRTLRASEGALRRENSSLEEKVAQLQGDLVRSQSQAAEAQTRAAAAVDSMSGDAAYQQLKEEVSSAHSQVEFLNSVIVELQKKNGDLQARLSIMEDSGIHTNGDFGGVAGDHIEAESPPTHVRAPPRLFCDICDMFDLHDTEDCPKQAMSSSPEPTRYHGDATKARAYCEICEVFGHWTSDCDDEQTF</sequence>
<name>A0A3S1BEU6_ELYCH</name>
<evidence type="ECO:0000259" key="9">
    <source>
        <dbReference type="PROSITE" id="PS50245"/>
    </source>
</evidence>
<dbReference type="Proteomes" id="UP000271974">
    <property type="component" value="Unassembled WGS sequence"/>
</dbReference>
<feature type="compositionally biased region" description="Polar residues" evidence="8">
    <location>
        <begin position="223"/>
        <end position="234"/>
    </location>
</feature>
<evidence type="ECO:0000256" key="6">
    <source>
        <dbReference type="ARBA" id="ARBA00023212"/>
    </source>
</evidence>
<gene>
    <name evidence="10" type="ORF">EGW08_009858</name>
</gene>
<evidence type="ECO:0000313" key="10">
    <source>
        <dbReference type="EMBL" id="RUS82406.1"/>
    </source>
</evidence>
<evidence type="ECO:0000256" key="5">
    <source>
        <dbReference type="ARBA" id="ARBA00023054"/>
    </source>
</evidence>
<feature type="compositionally biased region" description="Polar residues" evidence="8">
    <location>
        <begin position="176"/>
        <end position="203"/>
    </location>
</feature>
<feature type="region of interest" description="Disordered" evidence="8">
    <location>
        <begin position="358"/>
        <end position="404"/>
    </location>
</feature>
<dbReference type="GO" id="GO:0035371">
    <property type="term" value="C:microtubule plus-end"/>
    <property type="evidence" value="ECO:0007669"/>
    <property type="project" value="TreeGrafter"/>
</dbReference>
<feature type="region of interest" description="Disordered" evidence="8">
    <location>
        <begin position="176"/>
        <end position="281"/>
    </location>
</feature>
<dbReference type="PROSITE" id="PS50245">
    <property type="entry name" value="CAP_GLY_2"/>
    <property type="match status" value="2"/>
</dbReference>
<dbReference type="InterPro" id="IPR032108">
    <property type="entry name" value="CLIP1_ZNF"/>
</dbReference>
<keyword evidence="2" id="KW-0963">Cytoplasm</keyword>
<feature type="compositionally biased region" description="Polar residues" evidence="8">
    <location>
        <begin position="31"/>
        <end position="47"/>
    </location>
</feature>
<keyword evidence="6" id="KW-0206">Cytoskeleton</keyword>
<evidence type="ECO:0000256" key="8">
    <source>
        <dbReference type="SAM" id="MobiDB-lite"/>
    </source>
</evidence>
<dbReference type="InterPro" id="IPR000938">
    <property type="entry name" value="CAP-Gly_domain"/>
</dbReference>
<keyword evidence="3" id="KW-0493">Microtubule</keyword>
<proteinExistence type="predicted"/>
<feature type="coiled-coil region" evidence="7">
    <location>
        <begin position="986"/>
        <end position="1205"/>
    </location>
</feature>
<keyword evidence="5 7" id="KW-0175">Coiled coil</keyword>
<evidence type="ECO:0000256" key="3">
    <source>
        <dbReference type="ARBA" id="ARBA00022701"/>
    </source>
</evidence>
<evidence type="ECO:0000313" key="11">
    <source>
        <dbReference type="Proteomes" id="UP000271974"/>
    </source>
</evidence>
<dbReference type="SUPFAM" id="SSF90257">
    <property type="entry name" value="Myosin rod fragments"/>
    <property type="match status" value="1"/>
</dbReference>
<feature type="domain" description="CAP-Gly" evidence="9">
    <location>
        <begin position="310"/>
        <end position="352"/>
    </location>
</feature>
<feature type="compositionally biased region" description="Polar residues" evidence="8">
    <location>
        <begin position="826"/>
        <end position="835"/>
    </location>
</feature>
<dbReference type="PROSITE" id="PS00845">
    <property type="entry name" value="CAP_GLY_1"/>
    <property type="match status" value="2"/>
</dbReference>
<feature type="compositionally biased region" description="Low complexity" evidence="8">
    <location>
        <begin position="248"/>
        <end position="274"/>
    </location>
</feature>
<comment type="caution">
    <text evidence="10">The sequence shown here is derived from an EMBL/GenBank/DDBJ whole genome shotgun (WGS) entry which is preliminary data.</text>
</comment>
<evidence type="ECO:0000256" key="2">
    <source>
        <dbReference type="ARBA" id="ARBA00022490"/>
    </source>
</evidence>
<accession>A0A3S1BEU6</accession>
<dbReference type="PANTHER" id="PTHR18916">
    <property type="entry name" value="DYNACTIN 1-RELATED MICROTUBULE-BINDING"/>
    <property type="match status" value="1"/>
</dbReference>
<keyword evidence="4" id="KW-0677">Repeat</keyword>
<dbReference type="GO" id="GO:0005634">
    <property type="term" value="C:nucleus"/>
    <property type="evidence" value="ECO:0007669"/>
    <property type="project" value="TreeGrafter"/>
</dbReference>
<dbReference type="STRING" id="188477.A0A3S1BEU6"/>
<evidence type="ECO:0000256" key="4">
    <source>
        <dbReference type="ARBA" id="ARBA00022737"/>
    </source>
</evidence>
<dbReference type="PANTHER" id="PTHR18916:SF82">
    <property type="entry name" value="CAP-GLY DOMAIN-CONTAINING PROTEIN"/>
    <property type="match status" value="1"/>
</dbReference>